<reference evidence="2 3" key="1">
    <citation type="submission" date="2022-06" db="EMBL/GenBank/DDBJ databases">
        <title>Ideonella sp. NS12-5 Genome sequencing and assembly.</title>
        <authorList>
            <person name="Jung Y."/>
        </authorList>
    </citation>
    <scope>NUCLEOTIDE SEQUENCE [LARGE SCALE GENOMIC DNA]</scope>
    <source>
        <strain evidence="2 3">NS12-5</strain>
    </source>
</reference>
<evidence type="ECO:0000259" key="1">
    <source>
        <dbReference type="Pfam" id="PF13649"/>
    </source>
</evidence>
<dbReference type="Proteomes" id="UP001204851">
    <property type="component" value="Unassembled WGS sequence"/>
</dbReference>
<gene>
    <name evidence="2" type="ORF">M0L44_15930</name>
</gene>
<sequence length="224" mass="25337">MSTSAPETDLAQYYALRAHEYEAVYAKPERQVDIAQIQAWLPGAFEGRDGVEVACGTGFWTPFAARRASRWLATDLNEETLVLARRKPVDGERVHFERRDAYASWAAPTFDAAFAGFWWSHVPLGRLNDWLAALHSGLRPGARVVLMDNRYVEGSNHPIHRRDAQGNTYQLRRLADGSQHEVLKNFPTQAEALAVLGPQACAVQWTETTYYWLLCYTWAPEARG</sequence>
<dbReference type="GO" id="GO:0032259">
    <property type="term" value="P:methylation"/>
    <property type="evidence" value="ECO:0007669"/>
    <property type="project" value="UniProtKB-KW"/>
</dbReference>
<feature type="domain" description="Methyltransferase" evidence="1">
    <location>
        <begin position="52"/>
        <end position="141"/>
    </location>
</feature>
<protein>
    <submittedName>
        <fullName evidence="2">Class I SAM-dependent methyltransferase</fullName>
    </submittedName>
</protein>
<keyword evidence="2" id="KW-0808">Transferase</keyword>
<evidence type="ECO:0000313" key="3">
    <source>
        <dbReference type="Proteomes" id="UP001204851"/>
    </source>
</evidence>
<dbReference type="Gene3D" id="3.40.50.150">
    <property type="entry name" value="Vaccinia Virus protein VP39"/>
    <property type="match status" value="1"/>
</dbReference>
<dbReference type="EMBL" id="JAMXMC010000009">
    <property type="protein sequence ID" value="MCO5978188.1"/>
    <property type="molecule type" value="Genomic_DNA"/>
</dbReference>
<dbReference type="Pfam" id="PF13649">
    <property type="entry name" value="Methyltransf_25"/>
    <property type="match status" value="1"/>
</dbReference>
<proteinExistence type="predicted"/>
<dbReference type="RefSeq" id="WP_252770797.1">
    <property type="nucleotide sequence ID" value="NZ_JAMXMC010000009.1"/>
</dbReference>
<dbReference type="GO" id="GO:0008168">
    <property type="term" value="F:methyltransferase activity"/>
    <property type="evidence" value="ECO:0007669"/>
    <property type="project" value="UniProtKB-KW"/>
</dbReference>
<evidence type="ECO:0000313" key="2">
    <source>
        <dbReference type="EMBL" id="MCO5978188.1"/>
    </source>
</evidence>
<name>A0ABT1BPU3_9BURK</name>
<dbReference type="InterPro" id="IPR029063">
    <property type="entry name" value="SAM-dependent_MTases_sf"/>
</dbReference>
<dbReference type="SUPFAM" id="SSF53335">
    <property type="entry name" value="S-adenosyl-L-methionine-dependent methyltransferases"/>
    <property type="match status" value="1"/>
</dbReference>
<keyword evidence="2" id="KW-0489">Methyltransferase</keyword>
<comment type="caution">
    <text evidence="2">The sequence shown here is derived from an EMBL/GenBank/DDBJ whole genome shotgun (WGS) entry which is preliminary data.</text>
</comment>
<dbReference type="CDD" id="cd02440">
    <property type="entry name" value="AdoMet_MTases"/>
    <property type="match status" value="1"/>
</dbReference>
<keyword evidence="3" id="KW-1185">Reference proteome</keyword>
<organism evidence="2 3">
    <name type="scientific">Ideonella oryzae</name>
    <dbReference type="NCBI Taxonomy" id="2937441"/>
    <lineage>
        <taxon>Bacteria</taxon>
        <taxon>Pseudomonadati</taxon>
        <taxon>Pseudomonadota</taxon>
        <taxon>Betaproteobacteria</taxon>
        <taxon>Burkholderiales</taxon>
        <taxon>Sphaerotilaceae</taxon>
        <taxon>Ideonella</taxon>
    </lineage>
</organism>
<accession>A0ABT1BPU3</accession>
<dbReference type="InterPro" id="IPR041698">
    <property type="entry name" value="Methyltransf_25"/>
</dbReference>